<accession>A0A150R2R3</accession>
<comment type="caution">
    <text evidence="1">The sequence shown here is derived from an EMBL/GenBank/DDBJ whole genome shotgun (WGS) entry which is preliminary data.</text>
</comment>
<name>A0A150R2R3_SORCE</name>
<evidence type="ECO:0000313" key="1">
    <source>
        <dbReference type="EMBL" id="KYF74108.1"/>
    </source>
</evidence>
<reference evidence="1 2" key="1">
    <citation type="submission" date="2014-02" db="EMBL/GenBank/DDBJ databases">
        <title>The small core and large imbalanced accessory genome model reveals a collaborative survival strategy of Sorangium cellulosum strains in nature.</title>
        <authorList>
            <person name="Han K."/>
            <person name="Peng R."/>
            <person name="Blom J."/>
            <person name="Li Y.-Z."/>
        </authorList>
    </citation>
    <scope>NUCLEOTIDE SEQUENCE [LARGE SCALE GENOMIC DNA]</scope>
    <source>
        <strain evidence="1 2">So0008-312</strain>
    </source>
</reference>
<dbReference type="Proteomes" id="UP000075260">
    <property type="component" value="Unassembled WGS sequence"/>
</dbReference>
<sequence length="206" mass="22116">MQERSSCRIVQADVDIKRWMTVLPTVDLVRPARCSCCDAAGRPVNGPLVMRGHGLRERLVCGPLEPGGAPQQVTVQARRYRCSACGAIVVVVPRGLLRRRRYAAAAIGWVLARIGLDGVSTPVARAEVCPSATLGVAAAERWLAPSRWIEASRRGQLFPRLGRHGAESSRAQIAERTAMQLVGLSPQGSTREPAPHLAFRGAALAA</sequence>
<gene>
    <name evidence="1" type="ORF">BE15_36235</name>
</gene>
<proteinExistence type="predicted"/>
<dbReference type="EMBL" id="JEMA01000142">
    <property type="protein sequence ID" value="KYF74108.1"/>
    <property type="molecule type" value="Genomic_DNA"/>
</dbReference>
<organism evidence="1 2">
    <name type="scientific">Sorangium cellulosum</name>
    <name type="common">Polyangium cellulosum</name>
    <dbReference type="NCBI Taxonomy" id="56"/>
    <lineage>
        <taxon>Bacteria</taxon>
        <taxon>Pseudomonadati</taxon>
        <taxon>Myxococcota</taxon>
        <taxon>Polyangia</taxon>
        <taxon>Polyangiales</taxon>
        <taxon>Polyangiaceae</taxon>
        <taxon>Sorangium</taxon>
    </lineage>
</organism>
<protein>
    <submittedName>
        <fullName evidence="1">Uncharacterized protein</fullName>
    </submittedName>
</protein>
<dbReference type="AlphaFoldDB" id="A0A150R2R3"/>
<evidence type="ECO:0000313" key="2">
    <source>
        <dbReference type="Proteomes" id="UP000075260"/>
    </source>
</evidence>